<keyword evidence="2" id="KW-1185">Reference proteome</keyword>
<dbReference type="EMBL" id="VSRR010000028">
    <property type="protein sequence ID" value="MPC08404.1"/>
    <property type="molecule type" value="Genomic_DNA"/>
</dbReference>
<dbReference type="AlphaFoldDB" id="A0A5B7CI82"/>
<dbReference type="Proteomes" id="UP000324222">
    <property type="component" value="Unassembled WGS sequence"/>
</dbReference>
<gene>
    <name evidence="1" type="ORF">E2C01_000996</name>
</gene>
<organism evidence="1 2">
    <name type="scientific">Portunus trituberculatus</name>
    <name type="common">Swimming crab</name>
    <name type="synonym">Neptunus trituberculatus</name>
    <dbReference type="NCBI Taxonomy" id="210409"/>
    <lineage>
        <taxon>Eukaryota</taxon>
        <taxon>Metazoa</taxon>
        <taxon>Ecdysozoa</taxon>
        <taxon>Arthropoda</taxon>
        <taxon>Crustacea</taxon>
        <taxon>Multicrustacea</taxon>
        <taxon>Malacostraca</taxon>
        <taxon>Eumalacostraca</taxon>
        <taxon>Eucarida</taxon>
        <taxon>Decapoda</taxon>
        <taxon>Pleocyemata</taxon>
        <taxon>Brachyura</taxon>
        <taxon>Eubrachyura</taxon>
        <taxon>Portunoidea</taxon>
        <taxon>Portunidae</taxon>
        <taxon>Portuninae</taxon>
        <taxon>Portunus</taxon>
    </lineage>
</organism>
<protein>
    <submittedName>
        <fullName evidence="1">Uncharacterized protein</fullName>
    </submittedName>
</protein>
<sequence length="182" mass="21366">MTAAAPTPRGKVETKEEAGALLKITAFKDLPQEGREAFFRFLCGDNYPENKDICDINPNADEMNEFSRKYQFWLQCEQVEHYSRLFQNCICSDDDRFSEVNECFDPNRDGNLKDFLDKKQADTESTKKFASTLKEKIEPKLNKQYEEFQKYLQKFGDKDMFSYLFFLLFGDFAQLQKLMLGD</sequence>
<evidence type="ECO:0000313" key="2">
    <source>
        <dbReference type="Proteomes" id="UP000324222"/>
    </source>
</evidence>
<evidence type="ECO:0000313" key="1">
    <source>
        <dbReference type="EMBL" id="MPC08404.1"/>
    </source>
</evidence>
<dbReference type="OrthoDB" id="6339125at2759"/>
<accession>A0A5B7CI82</accession>
<proteinExistence type="predicted"/>
<comment type="caution">
    <text evidence="1">The sequence shown here is derived from an EMBL/GenBank/DDBJ whole genome shotgun (WGS) entry which is preliminary data.</text>
</comment>
<name>A0A5B7CI82_PORTR</name>
<reference evidence="1 2" key="1">
    <citation type="submission" date="2019-05" db="EMBL/GenBank/DDBJ databases">
        <title>Another draft genome of Portunus trituberculatus and its Hox gene families provides insights of decapod evolution.</title>
        <authorList>
            <person name="Jeong J.-H."/>
            <person name="Song I."/>
            <person name="Kim S."/>
            <person name="Choi T."/>
            <person name="Kim D."/>
            <person name="Ryu S."/>
            <person name="Kim W."/>
        </authorList>
    </citation>
    <scope>NUCLEOTIDE SEQUENCE [LARGE SCALE GENOMIC DNA]</scope>
    <source>
        <tissue evidence="1">Muscle</tissue>
    </source>
</reference>